<dbReference type="Pfam" id="PF00246">
    <property type="entry name" value="Peptidase_M14"/>
    <property type="match status" value="1"/>
</dbReference>
<dbReference type="GO" id="GO:0005615">
    <property type="term" value="C:extracellular space"/>
    <property type="evidence" value="ECO:0007669"/>
    <property type="project" value="TreeGrafter"/>
</dbReference>
<dbReference type="Gene3D" id="3.40.630.10">
    <property type="entry name" value="Zn peptidases"/>
    <property type="match status" value="1"/>
</dbReference>
<dbReference type="Proteomes" id="UP000237061">
    <property type="component" value="Unassembled WGS sequence"/>
</dbReference>
<accession>A0A2S3ZSR0</accession>
<name>A0A2S3ZSR0_ARTGL</name>
<dbReference type="GO" id="GO:0004181">
    <property type="term" value="F:metallocarboxypeptidase activity"/>
    <property type="evidence" value="ECO:0007669"/>
    <property type="project" value="InterPro"/>
</dbReference>
<dbReference type="RefSeq" id="WP_103467325.1">
    <property type="nucleotide sequence ID" value="NZ_PPXC01000020.1"/>
</dbReference>
<dbReference type="PANTHER" id="PTHR11705:SF143">
    <property type="entry name" value="SLL0236 PROTEIN"/>
    <property type="match status" value="1"/>
</dbReference>
<dbReference type="PROSITE" id="PS52035">
    <property type="entry name" value="PEPTIDASE_M14"/>
    <property type="match status" value="1"/>
</dbReference>
<dbReference type="InterPro" id="IPR028994">
    <property type="entry name" value="Integrin_alpha_N"/>
</dbReference>
<dbReference type="PANTHER" id="PTHR11705">
    <property type="entry name" value="PROTEASE FAMILY M14 CARBOXYPEPTIDASE A,B"/>
    <property type="match status" value="1"/>
</dbReference>
<evidence type="ECO:0000313" key="10">
    <source>
        <dbReference type="Proteomes" id="UP000237061"/>
    </source>
</evidence>
<dbReference type="CDD" id="cd06228">
    <property type="entry name" value="M14-like"/>
    <property type="match status" value="1"/>
</dbReference>
<dbReference type="SUPFAM" id="SSF53187">
    <property type="entry name" value="Zn-dependent exopeptidases"/>
    <property type="match status" value="1"/>
</dbReference>
<feature type="domain" description="Peptidase M14" evidence="8">
    <location>
        <begin position="2"/>
        <end position="344"/>
    </location>
</feature>
<dbReference type="GO" id="GO:0006508">
    <property type="term" value="P:proteolysis"/>
    <property type="evidence" value="ECO:0007669"/>
    <property type="project" value="UniProtKB-KW"/>
</dbReference>
<dbReference type="SUPFAM" id="SSF69318">
    <property type="entry name" value="Integrin alpha N-terminal domain"/>
    <property type="match status" value="1"/>
</dbReference>
<comment type="caution">
    <text evidence="9">The sequence shown here is derived from an EMBL/GenBank/DDBJ whole genome shotgun (WGS) entry which is preliminary data.</text>
</comment>
<keyword evidence="6" id="KW-0482">Metalloprotease</keyword>
<evidence type="ECO:0000256" key="1">
    <source>
        <dbReference type="ARBA" id="ARBA00001947"/>
    </source>
</evidence>
<sequence length="592" mass="62444">MPYLNVDEIESALENLAAAYPDLTTLMTAPNTTHEGRTSHILRLGAGDPSADGVLILGGMHAREWVPPDALISFSADLLEAHETGTGLGYGGAAFSAADVSSILESVNIFIFACVNPDGRRFSQASQALWRKNRRPNGGGGSCLGVDINRNFDFLWDHLAKFAPDSGVSASDNPCDANVYRGPAAGSEPETRNVVWMLDNTPQIRWHMDVHSAVPVILHSWGSDQNQSTQPTQTFLNTAFDAVRGRINDTAYGEFIPAEDLDLVSSASARMNDAVKAVRGDNYGVEQAFGLYPTSGASDDYAFARHFADPSRSKVYGFTVECGHSFQPTWTEAEEVIKEVSAGLIALCLEAAELAVGSVSHVRGKDIALVRQTPGWSTIPVAFSNGTGGWDITNGAAPTFIGNWANTPGVRIVTGDFNGNGLTDIALVRQTPGWASIPIAFANGSGGWDITNGAAPTFIGNWANTPGVRIVTGDFNGNGLTDIALVRQTPGWASIPVAFANGSGGWDITNGAAPTFIGNWANTPGVRIVTGDFNGNGLTDIALVRQTPGWASIPVASSNGSGGWDITNGAAATFIGNWANTPGVRLTNGDYR</sequence>
<keyword evidence="3" id="KW-0645">Protease</keyword>
<feature type="active site" description="Proton donor/acceptor" evidence="7">
    <location>
        <position position="321"/>
    </location>
</feature>
<dbReference type="AlphaFoldDB" id="A0A2S3ZSR0"/>
<keyword evidence="5" id="KW-0862">Zinc</keyword>
<comment type="cofactor">
    <cofactor evidence="1">
        <name>Zn(2+)</name>
        <dbReference type="ChEBI" id="CHEBI:29105"/>
    </cofactor>
</comment>
<evidence type="ECO:0000256" key="3">
    <source>
        <dbReference type="ARBA" id="ARBA00022670"/>
    </source>
</evidence>
<keyword evidence="4" id="KW-0378">Hydrolase</keyword>
<gene>
    <name evidence="9" type="ORF">CVS27_18490</name>
</gene>
<dbReference type="GO" id="GO:0008270">
    <property type="term" value="F:zinc ion binding"/>
    <property type="evidence" value="ECO:0007669"/>
    <property type="project" value="InterPro"/>
</dbReference>
<protein>
    <recommendedName>
        <fullName evidence="8">Peptidase M14 domain-containing protein</fullName>
    </recommendedName>
</protein>
<dbReference type="SMART" id="SM00631">
    <property type="entry name" value="Zn_pept"/>
    <property type="match status" value="1"/>
</dbReference>
<dbReference type="InterPro" id="IPR000834">
    <property type="entry name" value="Peptidase_M14"/>
</dbReference>
<evidence type="ECO:0000256" key="6">
    <source>
        <dbReference type="ARBA" id="ARBA00023049"/>
    </source>
</evidence>
<reference evidence="9 10" key="1">
    <citation type="submission" date="2018-01" db="EMBL/GenBank/DDBJ databases">
        <title>Arthrobacter sp. nov., from glaciers in China.</title>
        <authorList>
            <person name="Liu Q."/>
            <person name="Xin Y.-H."/>
        </authorList>
    </citation>
    <scope>NUCLEOTIDE SEQUENCE [LARGE SCALE GENOMIC DNA]</scope>
    <source>
        <strain evidence="9 10">HLT2-12-2</strain>
    </source>
</reference>
<evidence type="ECO:0000256" key="4">
    <source>
        <dbReference type="ARBA" id="ARBA00022801"/>
    </source>
</evidence>
<keyword evidence="10" id="KW-1185">Reference proteome</keyword>
<proteinExistence type="inferred from homology"/>
<evidence type="ECO:0000256" key="2">
    <source>
        <dbReference type="ARBA" id="ARBA00005988"/>
    </source>
</evidence>
<evidence type="ECO:0000313" key="9">
    <source>
        <dbReference type="EMBL" id="POH71897.1"/>
    </source>
</evidence>
<dbReference type="EMBL" id="PPXC01000020">
    <property type="protein sequence ID" value="POH71897.1"/>
    <property type="molecule type" value="Genomic_DNA"/>
</dbReference>
<evidence type="ECO:0000259" key="8">
    <source>
        <dbReference type="PROSITE" id="PS52035"/>
    </source>
</evidence>
<comment type="similarity">
    <text evidence="2 7">Belongs to the peptidase M14 family.</text>
</comment>
<evidence type="ECO:0000256" key="7">
    <source>
        <dbReference type="PROSITE-ProRule" id="PRU01379"/>
    </source>
</evidence>
<evidence type="ECO:0000256" key="5">
    <source>
        <dbReference type="ARBA" id="ARBA00022833"/>
    </source>
</evidence>
<dbReference type="Gene3D" id="2.40.128.340">
    <property type="match status" value="1"/>
</dbReference>
<organism evidence="9 10">
    <name type="scientific">Arthrobacter glacialis</name>
    <dbReference type="NCBI Taxonomy" id="1664"/>
    <lineage>
        <taxon>Bacteria</taxon>
        <taxon>Bacillati</taxon>
        <taxon>Actinomycetota</taxon>
        <taxon>Actinomycetes</taxon>
        <taxon>Micrococcales</taxon>
        <taxon>Micrococcaceae</taxon>
        <taxon>Arthrobacter</taxon>
    </lineage>
</organism>